<dbReference type="GO" id="GO:0004252">
    <property type="term" value="F:serine-type endopeptidase activity"/>
    <property type="evidence" value="ECO:0007669"/>
    <property type="project" value="InterPro"/>
</dbReference>
<gene>
    <name evidence="3" type="ORF">SAMN05421747_1355</name>
</gene>
<feature type="domain" description="AB hydrolase-1" evidence="2">
    <location>
        <begin position="180"/>
        <end position="453"/>
    </location>
</feature>
<sequence>MPVDFLILKRLTYFVLLLIGPFFAVSCGQQRSIEAVCGVWTAEDSLDDVLYKHILQLDAMEGGKLAVSTKATYLRATMWFDTVSFSGDSVYFWSNHPKVKDTFEGKLEGDAIVGEFERNGQSRRMTFRRFNLQAHRPQTPTRPFPYVEEEVRFANRDSSVVFAGTFTYPEGGGRYPTVLIISGSGPQDRDGDMFLHDPYLVIADYLTRHGIAVLRLDDRNVGETVEAPGADVDFVDDALCAIEFLRGHGRVAKNRMGIIGHSQGGLIAMDAAVAVPDLAAVVTLGSPISVTGPDFFVKHIATFFRDMSHSSKEKAVGLITEIFLTIRDAPSKWAAADLILEKVKHWLQRNRDDEEALAALGLTRENVGDEKAIEKMLKETFERYFTRDRYYILSYDPDAIFPSISCPVLAVYGGHDNRISFPEEKERLDSLIGRWPVELEPKCFARVNHFLQTSNGKSDTEVFELDETVSPEIMELLKRWLTEQLHAD</sequence>
<dbReference type="EMBL" id="FOLL01000035">
    <property type="protein sequence ID" value="SFC84076.1"/>
    <property type="molecule type" value="Genomic_DNA"/>
</dbReference>
<dbReference type="GO" id="GO:0006508">
    <property type="term" value="P:proteolysis"/>
    <property type="evidence" value="ECO:0007669"/>
    <property type="project" value="InterPro"/>
</dbReference>
<proteinExistence type="predicted"/>
<dbReference type="AlphaFoldDB" id="A0A1I1MG15"/>
<dbReference type="GO" id="GO:0052689">
    <property type="term" value="F:carboxylic ester hydrolase activity"/>
    <property type="evidence" value="ECO:0007669"/>
    <property type="project" value="TreeGrafter"/>
</dbReference>
<dbReference type="InterPro" id="IPR029058">
    <property type="entry name" value="AB_hydrolase_fold"/>
</dbReference>
<dbReference type="InterPro" id="IPR000073">
    <property type="entry name" value="AB_hydrolase_1"/>
</dbReference>
<keyword evidence="4" id="KW-1185">Reference proteome</keyword>
<name>A0A1I1MG15_9SPHI</name>
<protein>
    <recommendedName>
        <fullName evidence="2">AB hydrolase-1 domain-containing protein</fullName>
    </recommendedName>
</protein>
<dbReference type="RefSeq" id="WP_170845843.1">
    <property type="nucleotide sequence ID" value="NZ_FOLL01000035.1"/>
</dbReference>
<evidence type="ECO:0000256" key="1">
    <source>
        <dbReference type="ARBA" id="ARBA00022801"/>
    </source>
</evidence>
<evidence type="ECO:0000259" key="2">
    <source>
        <dbReference type="Pfam" id="PF12697"/>
    </source>
</evidence>
<accession>A0A1I1MG15</accession>
<dbReference type="Pfam" id="PF12697">
    <property type="entry name" value="Abhydrolase_6"/>
    <property type="match status" value="1"/>
</dbReference>
<keyword evidence="1" id="KW-0378">Hydrolase</keyword>
<dbReference type="PANTHER" id="PTHR43265">
    <property type="entry name" value="ESTERASE ESTD"/>
    <property type="match status" value="1"/>
</dbReference>
<dbReference type="STRING" id="623281.SAMN05421747_1355"/>
<dbReference type="InterPro" id="IPR053145">
    <property type="entry name" value="AB_hydrolase_Est10"/>
</dbReference>
<evidence type="ECO:0000313" key="3">
    <source>
        <dbReference type="EMBL" id="SFC84076.1"/>
    </source>
</evidence>
<evidence type="ECO:0000313" key="4">
    <source>
        <dbReference type="Proteomes" id="UP000199577"/>
    </source>
</evidence>
<dbReference type="InterPro" id="IPR002471">
    <property type="entry name" value="Pept_S9_AS"/>
</dbReference>
<dbReference type="PANTHER" id="PTHR43265:SF1">
    <property type="entry name" value="ESTERASE ESTD"/>
    <property type="match status" value="1"/>
</dbReference>
<dbReference type="SUPFAM" id="SSF53474">
    <property type="entry name" value="alpha/beta-Hydrolases"/>
    <property type="match status" value="1"/>
</dbReference>
<dbReference type="PROSITE" id="PS00708">
    <property type="entry name" value="PRO_ENDOPEP_SER"/>
    <property type="match status" value="1"/>
</dbReference>
<reference evidence="3 4" key="1">
    <citation type="submission" date="2016-10" db="EMBL/GenBank/DDBJ databases">
        <authorList>
            <person name="de Groot N.N."/>
        </authorList>
    </citation>
    <scope>NUCLEOTIDE SEQUENCE [LARGE SCALE GENOMIC DNA]</scope>
    <source>
        <strain evidence="3 4">DSM 22900</strain>
    </source>
</reference>
<dbReference type="Gene3D" id="3.40.50.1820">
    <property type="entry name" value="alpha/beta hydrolase"/>
    <property type="match status" value="1"/>
</dbReference>
<organism evidence="3 4">
    <name type="scientific">Parapedobacter composti</name>
    <dbReference type="NCBI Taxonomy" id="623281"/>
    <lineage>
        <taxon>Bacteria</taxon>
        <taxon>Pseudomonadati</taxon>
        <taxon>Bacteroidota</taxon>
        <taxon>Sphingobacteriia</taxon>
        <taxon>Sphingobacteriales</taxon>
        <taxon>Sphingobacteriaceae</taxon>
        <taxon>Parapedobacter</taxon>
    </lineage>
</organism>
<dbReference type="Proteomes" id="UP000199577">
    <property type="component" value="Unassembled WGS sequence"/>
</dbReference>